<reference evidence="6 7" key="1">
    <citation type="submission" date="2017-09" db="EMBL/GenBank/DDBJ databases">
        <title>Genome sequencing of Besnoitia besnoiti strain Bb-Ger1.</title>
        <authorList>
            <person name="Schares G."/>
            <person name="Venepally P."/>
            <person name="Lorenzi H.A."/>
        </authorList>
    </citation>
    <scope>NUCLEOTIDE SEQUENCE [LARGE SCALE GENOMIC DNA]</scope>
    <source>
        <strain evidence="6 7">Bb-Ger1</strain>
    </source>
</reference>
<keyword evidence="7" id="KW-1185">Reference proteome</keyword>
<dbReference type="VEuPathDB" id="ToxoDB:BESB_046650"/>
<dbReference type="InterPro" id="IPR001806">
    <property type="entry name" value="Small_GTPase"/>
</dbReference>
<dbReference type="InterPro" id="IPR005225">
    <property type="entry name" value="Small_GTP-bd"/>
</dbReference>
<evidence type="ECO:0000313" key="6">
    <source>
        <dbReference type="EMBL" id="PFH36473.1"/>
    </source>
</evidence>
<dbReference type="KEGG" id="bbes:BESB_046650"/>
<dbReference type="FunFam" id="3.40.50.300:FF:000586">
    <property type="entry name" value="Rab family GTPase"/>
    <property type="match status" value="1"/>
</dbReference>
<dbReference type="CDD" id="cd00154">
    <property type="entry name" value="Rab"/>
    <property type="match status" value="1"/>
</dbReference>
<evidence type="ECO:0000256" key="1">
    <source>
        <dbReference type="ARBA" id="ARBA00004308"/>
    </source>
</evidence>
<dbReference type="PROSITE" id="PS51420">
    <property type="entry name" value="RHO"/>
    <property type="match status" value="1"/>
</dbReference>
<dbReference type="InterPro" id="IPR050209">
    <property type="entry name" value="Rab_GTPases_membrane_traffic"/>
</dbReference>
<dbReference type="SUPFAM" id="SSF52540">
    <property type="entry name" value="P-loop containing nucleoside triphosphate hydrolases"/>
    <property type="match status" value="1"/>
</dbReference>
<keyword evidence="3" id="KW-0547">Nucleotide-binding</keyword>
<evidence type="ECO:0000256" key="2">
    <source>
        <dbReference type="ARBA" id="ARBA00006270"/>
    </source>
</evidence>
<dbReference type="PROSITE" id="PS51421">
    <property type="entry name" value="RAS"/>
    <property type="match status" value="1"/>
</dbReference>
<evidence type="ECO:0000256" key="5">
    <source>
        <dbReference type="SAM" id="MobiDB-lite"/>
    </source>
</evidence>
<dbReference type="SMART" id="SM00173">
    <property type="entry name" value="RAS"/>
    <property type="match status" value="1"/>
</dbReference>
<dbReference type="SMART" id="SM00175">
    <property type="entry name" value="RAB"/>
    <property type="match status" value="1"/>
</dbReference>
<evidence type="ECO:0000313" key="7">
    <source>
        <dbReference type="Proteomes" id="UP000224006"/>
    </source>
</evidence>
<dbReference type="AlphaFoldDB" id="A0A2A9MLB1"/>
<dbReference type="RefSeq" id="XP_029220482.1">
    <property type="nucleotide sequence ID" value="XM_029363116.1"/>
</dbReference>
<feature type="compositionally biased region" description="Low complexity" evidence="5">
    <location>
        <begin position="56"/>
        <end position="68"/>
    </location>
</feature>
<dbReference type="Proteomes" id="UP000224006">
    <property type="component" value="Chromosome III"/>
</dbReference>
<comment type="caution">
    <text evidence="6">The sequence shown here is derived from an EMBL/GenBank/DDBJ whole genome shotgun (WGS) entry which is preliminary data.</text>
</comment>
<dbReference type="GO" id="GO:0012505">
    <property type="term" value="C:endomembrane system"/>
    <property type="evidence" value="ECO:0007669"/>
    <property type="project" value="UniProtKB-SubCell"/>
</dbReference>
<comment type="subcellular location">
    <subcellularLocation>
        <location evidence="1">Endomembrane system</location>
    </subcellularLocation>
</comment>
<feature type="region of interest" description="Disordered" evidence="5">
    <location>
        <begin position="1"/>
        <end position="25"/>
    </location>
</feature>
<dbReference type="OrthoDB" id="331467at2759"/>
<gene>
    <name evidence="6" type="ORF">BESB_046650</name>
</gene>
<dbReference type="Gene3D" id="3.40.50.300">
    <property type="entry name" value="P-loop containing nucleotide triphosphate hydrolases"/>
    <property type="match status" value="1"/>
</dbReference>
<dbReference type="NCBIfam" id="TIGR00231">
    <property type="entry name" value="small_GTP"/>
    <property type="match status" value="1"/>
</dbReference>
<comment type="similarity">
    <text evidence="2">Belongs to the small GTPase superfamily. Rab family.</text>
</comment>
<dbReference type="PRINTS" id="PR00449">
    <property type="entry name" value="RASTRNSFRMNG"/>
</dbReference>
<sequence length="491" mass="52923">MHMPVPVGGLPPLSGSLGPSNVSSSPPLFSASAALESSLSSSSSSTCSSPPPCPVTSPCSGPMPSGSPEAGRPPYWAAFPLLPPPSSSSSASDETSFSQSSSLLSSAFPSSSGLRSSDSAASFSAPLLSSSLPRAPPPSLAESFRAQAASLLIQGSFSKSGCAEARPAEGDRVLLAAGNSLVSVGDAASLRKDSSFQSFVPDRQESSFVNDIWQYVLGREERKTSLGYDYLVKLVIVGDSSVGKSCLLSRFAKGRFVARQRTTLGVDFETRTLDIDGTKVKIQLWDTAGHERFRSVTLSYYRSAMGALVVFDVTKRESFESVRSWLHELDERAPQNVQRILVGNKADLEERAVSREESRRLAAEFNLRYIETSAKTGQHVRAAFVELTLLVVRRLRQLEMQCTDACAREDNRSESCINRALSHGCLDTVQLAEGPIERKAGFFGAQLKRLWGGAAAGGVLEEEGQPGRRRVARMEFRRYAVDDYLDVCLDV</sequence>
<dbReference type="PANTHER" id="PTHR47979">
    <property type="entry name" value="DRAB11-RELATED"/>
    <property type="match status" value="1"/>
</dbReference>
<dbReference type="Pfam" id="PF00071">
    <property type="entry name" value="Ras"/>
    <property type="match status" value="1"/>
</dbReference>
<keyword evidence="4" id="KW-0472">Membrane</keyword>
<dbReference type="InterPro" id="IPR027417">
    <property type="entry name" value="P-loop_NTPase"/>
</dbReference>
<proteinExistence type="inferred from homology"/>
<dbReference type="STRING" id="94643.A0A2A9MLB1"/>
<dbReference type="SMART" id="SM00174">
    <property type="entry name" value="RHO"/>
    <property type="match status" value="1"/>
</dbReference>
<dbReference type="PROSITE" id="PS51419">
    <property type="entry name" value="RAB"/>
    <property type="match status" value="1"/>
</dbReference>
<feature type="region of interest" description="Disordered" evidence="5">
    <location>
        <begin position="40"/>
        <end position="78"/>
    </location>
</feature>
<accession>A0A2A9MLB1</accession>
<dbReference type="SMART" id="SM00176">
    <property type="entry name" value="RAN"/>
    <property type="match status" value="1"/>
</dbReference>
<dbReference type="GO" id="GO:0005525">
    <property type="term" value="F:GTP binding"/>
    <property type="evidence" value="ECO:0007669"/>
    <property type="project" value="InterPro"/>
</dbReference>
<name>A0A2A9MLB1_BESBE</name>
<dbReference type="GO" id="GO:0003924">
    <property type="term" value="F:GTPase activity"/>
    <property type="evidence" value="ECO:0007669"/>
    <property type="project" value="InterPro"/>
</dbReference>
<dbReference type="EMBL" id="NWUJ01000003">
    <property type="protein sequence ID" value="PFH36473.1"/>
    <property type="molecule type" value="Genomic_DNA"/>
</dbReference>
<organism evidence="6 7">
    <name type="scientific">Besnoitia besnoiti</name>
    <name type="common">Apicomplexan protozoan</name>
    <dbReference type="NCBI Taxonomy" id="94643"/>
    <lineage>
        <taxon>Eukaryota</taxon>
        <taxon>Sar</taxon>
        <taxon>Alveolata</taxon>
        <taxon>Apicomplexa</taxon>
        <taxon>Conoidasida</taxon>
        <taxon>Coccidia</taxon>
        <taxon>Eucoccidiorida</taxon>
        <taxon>Eimeriorina</taxon>
        <taxon>Sarcocystidae</taxon>
        <taxon>Besnoitia</taxon>
    </lineage>
</organism>
<protein>
    <submittedName>
        <fullName evidence="6">Putative Ras-related protein Rab2BV</fullName>
    </submittedName>
</protein>
<evidence type="ECO:0000256" key="4">
    <source>
        <dbReference type="ARBA" id="ARBA00023136"/>
    </source>
</evidence>
<evidence type="ECO:0000256" key="3">
    <source>
        <dbReference type="ARBA" id="ARBA00022741"/>
    </source>
</evidence>
<dbReference type="GeneID" id="40309595"/>